<sequence length="102" mass="11746">MIRLLREKYFPSGSVLEAKKEWIFILAVEFQDQVNFQLTWAHELLTTDGRYWSEDLIHSIFTQASNKAILEMKGLNLTPKTNESTHSDNPGSSSSMQRDKKA</sequence>
<accession>A0A5A7PDK3</accession>
<evidence type="ECO:0000313" key="3">
    <source>
        <dbReference type="Proteomes" id="UP000325081"/>
    </source>
</evidence>
<keyword evidence="3" id="KW-1185">Reference proteome</keyword>
<dbReference type="GO" id="GO:0000428">
    <property type="term" value="C:DNA-directed RNA polymerase complex"/>
    <property type="evidence" value="ECO:0007669"/>
    <property type="project" value="UniProtKB-KW"/>
</dbReference>
<reference evidence="3" key="1">
    <citation type="journal article" date="2019" name="Curr. Biol.">
        <title>Genome Sequence of Striga asiatica Provides Insight into the Evolution of Plant Parasitism.</title>
        <authorList>
            <person name="Yoshida S."/>
            <person name="Kim S."/>
            <person name="Wafula E.K."/>
            <person name="Tanskanen J."/>
            <person name="Kim Y.M."/>
            <person name="Honaas L."/>
            <person name="Yang Z."/>
            <person name="Spallek T."/>
            <person name="Conn C.E."/>
            <person name="Ichihashi Y."/>
            <person name="Cheong K."/>
            <person name="Cui S."/>
            <person name="Der J.P."/>
            <person name="Gundlach H."/>
            <person name="Jiao Y."/>
            <person name="Hori C."/>
            <person name="Ishida J.K."/>
            <person name="Kasahara H."/>
            <person name="Kiba T."/>
            <person name="Kim M.S."/>
            <person name="Koo N."/>
            <person name="Laohavisit A."/>
            <person name="Lee Y.H."/>
            <person name="Lumba S."/>
            <person name="McCourt P."/>
            <person name="Mortimer J.C."/>
            <person name="Mutuku J.M."/>
            <person name="Nomura T."/>
            <person name="Sasaki-Sekimoto Y."/>
            <person name="Seto Y."/>
            <person name="Wang Y."/>
            <person name="Wakatake T."/>
            <person name="Sakakibara H."/>
            <person name="Demura T."/>
            <person name="Yamaguchi S."/>
            <person name="Yoneyama K."/>
            <person name="Manabe R.I."/>
            <person name="Nelson D.C."/>
            <person name="Schulman A.H."/>
            <person name="Timko M.P."/>
            <person name="dePamphilis C.W."/>
            <person name="Choi D."/>
            <person name="Shirasu K."/>
        </authorList>
    </citation>
    <scope>NUCLEOTIDE SEQUENCE [LARGE SCALE GENOMIC DNA]</scope>
    <source>
        <strain evidence="3">cv. UVA1</strain>
    </source>
</reference>
<gene>
    <name evidence="2" type="ORF">STAS_07010</name>
</gene>
<comment type="caution">
    <text evidence="2">The sequence shown here is derived from an EMBL/GenBank/DDBJ whole genome shotgun (WGS) entry which is preliminary data.</text>
</comment>
<keyword evidence="2" id="KW-0240">DNA-directed RNA polymerase</keyword>
<name>A0A5A7PDK3_STRAF</name>
<proteinExistence type="predicted"/>
<dbReference type="OrthoDB" id="1938822at2759"/>
<evidence type="ECO:0000313" key="2">
    <source>
        <dbReference type="EMBL" id="GER31035.1"/>
    </source>
</evidence>
<keyword evidence="2" id="KW-0804">Transcription</keyword>
<protein>
    <submittedName>
        <fullName evidence="2">DNA-directed RNA polymerase subunit beta</fullName>
    </submittedName>
</protein>
<dbReference type="AlphaFoldDB" id="A0A5A7PDK3"/>
<evidence type="ECO:0000256" key="1">
    <source>
        <dbReference type="SAM" id="MobiDB-lite"/>
    </source>
</evidence>
<dbReference type="Proteomes" id="UP000325081">
    <property type="component" value="Unassembled WGS sequence"/>
</dbReference>
<organism evidence="2 3">
    <name type="scientific">Striga asiatica</name>
    <name type="common">Asiatic witchweed</name>
    <name type="synonym">Buchnera asiatica</name>
    <dbReference type="NCBI Taxonomy" id="4170"/>
    <lineage>
        <taxon>Eukaryota</taxon>
        <taxon>Viridiplantae</taxon>
        <taxon>Streptophyta</taxon>
        <taxon>Embryophyta</taxon>
        <taxon>Tracheophyta</taxon>
        <taxon>Spermatophyta</taxon>
        <taxon>Magnoliopsida</taxon>
        <taxon>eudicotyledons</taxon>
        <taxon>Gunneridae</taxon>
        <taxon>Pentapetalae</taxon>
        <taxon>asterids</taxon>
        <taxon>lamiids</taxon>
        <taxon>Lamiales</taxon>
        <taxon>Orobanchaceae</taxon>
        <taxon>Buchnereae</taxon>
        <taxon>Striga</taxon>
    </lineage>
</organism>
<feature type="region of interest" description="Disordered" evidence="1">
    <location>
        <begin position="77"/>
        <end position="102"/>
    </location>
</feature>
<feature type="compositionally biased region" description="Polar residues" evidence="1">
    <location>
        <begin position="78"/>
        <end position="96"/>
    </location>
</feature>
<dbReference type="EMBL" id="BKCP01004406">
    <property type="protein sequence ID" value="GER31035.1"/>
    <property type="molecule type" value="Genomic_DNA"/>
</dbReference>